<keyword evidence="3" id="KW-1185">Reference proteome</keyword>
<dbReference type="KEGG" id="vg:28378682"/>
<accession>A0A160DG45</accession>
<dbReference type="Proteomes" id="UP000202160">
    <property type="component" value="Segment"/>
</dbReference>
<dbReference type="OrthoDB" id="1419at10239"/>
<sequence length="595" mass="66292">MSGIASKEASHNLYKLIQSRRAKAELHRLAPPRVRLWDGDYTFRGEVAGELAGDFEFIENAAGTAMLRLSLDHYLAKWVMNFKGRRKRNVHVTFEKQGARWSGRMANYTVYKRASGEAYLQINFLNDMAELDHILVWCNPFLRPELQFPKLWVVFGPAKWCLLLTLFVNIIRLETSWFTLPDNPLDPSEWFPLSFNPATWRNIVKPFSFWSDNSPTTAVFGRFQTFAQVAKQALEDNQLTMTCRRYLHGEDEHPFEGMQGLFGFDPIEDMFTKIPLRHGCLVWDIVDNSDWSTPSSFGGSLLTGLMRAVLNISSDGVVEGVDVYTGDPTYPGEYFDPKFKGTTALFPWVVFEEGPLTGIKSSEFTYHEATDTSFVAGGSSAAGINEGIGALINIGGDALTSAINSALAPGGAFGLAIDLPPLGGLLDSLAKPIYTDVFFAFMEVPTFRAAELSLPIPGFEDLVSGLGDFHYYEARVDSKKAFSLGAGLEVRSAIFESRAHSEFTLKISDAAPYLIGEKGYGHLWLGNRICVSPLEFPIPHTLFVERVQRISYAWDSDGPEGWEMAVGYKKPKDPTLSLFEEIAKIGEITGELGIW</sequence>
<evidence type="ECO:0000313" key="2">
    <source>
        <dbReference type="EMBL" id="ANA86965.1"/>
    </source>
</evidence>
<dbReference type="Pfam" id="PF14594">
    <property type="entry name" value="Sipho_Gp37"/>
    <property type="match status" value="1"/>
</dbReference>
<reference evidence="2 3" key="1">
    <citation type="submission" date="2016-03" db="EMBL/GenBank/DDBJ databases">
        <authorList>
            <person name="Montgomery M.T."/>
            <person name="Guerrero C.A."/>
            <person name="Mavrich T.N."/>
            <person name="Pope W.H."/>
            <person name="Garlena R.A."/>
            <person name="Russell D.A."/>
            <person name="Jacobs-Sera D."/>
            <person name="Hendrix R.W."/>
            <person name="Hatfull G.F."/>
        </authorList>
    </citation>
    <scope>NUCLEOTIDE SEQUENCE [LARGE SCALE GENOMIC DNA]</scope>
</reference>
<dbReference type="InterPro" id="IPR029432">
    <property type="entry name" value="Gp28/Gp37-like_dom"/>
</dbReference>
<feature type="domain" description="Gp28/Gp37-like" evidence="1">
    <location>
        <begin position="34"/>
        <end position="568"/>
    </location>
</feature>
<evidence type="ECO:0000259" key="1">
    <source>
        <dbReference type="Pfam" id="PF14594"/>
    </source>
</evidence>
<proteinExistence type="predicted"/>
<dbReference type="GeneID" id="28378682"/>
<protein>
    <submittedName>
        <fullName evidence="2">Minor tail protein</fullName>
    </submittedName>
</protein>
<dbReference type="RefSeq" id="YP_009269328.1">
    <property type="nucleotide sequence ID" value="NC_030698.1"/>
</dbReference>
<dbReference type="EMBL" id="KU998249">
    <property type="protein sequence ID" value="ANA86965.1"/>
    <property type="molecule type" value="Genomic_DNA"/>
</dbReference>
<name>A0A160DG45_9CAUD</name>
<gene>
    <name evidence="2" type="primary">30</name>
    <name evidence="2" type="ORF">PBI_SOUPS_30</name>
</gene>
<organism evidence="2 3">
    <name type="scientific">Gordonia phage Soups</name>
    <dbReference type="NCBI Taxonomy" id="1838079"/>
    <lineage>
        <taxon>Viruses</taxon>
        <taxon>Duplodnaviria</taxon>
        <taxon>Heunggongvirae</taxon>
        <taxon>Uroviricota</taxon>
        <taxon>Caudoviricetes</taxon>
        <taxon>Soupsvirus</taxon>
        <taxon>Soupsvirus soups</taxon>
    </lineage>
</organism>
<evidence type="ECO:0000313" key="3">
    <source>
        <dbReference type="Proteomes" id="UP000202160"/>
    </source>
</evidence>